<dbReference type="InterPro" id="IPR048188">
    <property type="entry name" value="YmfL-like"/>
</dbReference>
<sequence>MNKREMIKAIAASLGRGDSKGTLDDVADVLGMNIHQLKNRLYNKKGQDLSCEHLLELTVQSNSSAIAQYFASAIGQVVVALPEPDIDTVDMFECQLKLNAVKGLLDMTIEEARKDGVIDQEERKQIDELKTQFQAMFEGFMMNLDSLYTESIQ</sequence>
<dbReference type="NCBIfam" id="NF041471">
    <property type="entry name" value="phage_reg_YmfL"/>
    <property type="match status" value="1"/>
</dbReference>
<reference evidence="2" key="1">
    <citation type="journal article" date="2019" name="Int. J. Syst. Evol. Microbiol.">
        <title>The Global Catalogue of Microorganisms (GCM) 10K type strain sequencing project: providing services to taxonomists for standard genome sequencing and annotation.</title>
        <authorList>
            <consortium name="The Broad Institute Genomics Platform"/>
            <consortium name="The Broad Institute Genome Sequencing Center for Infectious Disease"/>
            <person name="Wu L."/>
            <person name="Ma J."/>
        </authorList>
    </citation>
    <scope>NUCLEOTIDE SEQUENCE [LARGE SCALE GENOMIC DNA]</scope>
    <source>
        <strain evidence="2">NBRC 111146</strain>
    </source>
</reference>
<dbReference type="RefSeq" id="WP_284186033.1">
    <property type="nucleotide sequence ID" value="NZ_BSPV01000003.1"/>
</dbReference>
<dbReference type="InterPro" id="IPR009679">
    <property type="entry name" value="Phage_186_CII-like"/>
</dbReference>
<dbReference type="EMBL" id="BSPV01000003">
    <property type="protein sequence ID" value="GLT13869.1"/>
    <property type="molecule type" value="Genomic_DNA"/>
</dbReference>
<evidence type="ECO:0000313" key="1">
    <source>
        <dbReference type="EMBL" id="GLT13869.1"/>
    </source>
</evidence>
<gene>
    <name evidence="1" type="ORF">GCM10007931_08430</name>
</gene>
<protein>
    <submittedName>
        <fullName evidence="1">Uncharacterized protein</fullName>
    </submittedName>
</protein>
<proteinExistence type="predicted"/>
<dbReference type="Proteomes" id="UP001157156">
    <property type="component" value="Unassembled WGS sequence"/>
</dbReference>
<evidence type="ECO:0000313" key="2">
    <source>
        <dbReference type="Proteomes" id="UP001157156"/>
    </source>
</evidence>
<accession>A0ABQ6ELK0</accession>
<name>A0ABQ6ELK0_9VIBR</name>
<dbReference type="Pfam" id="PF06892">
    <property type="entry name" value="Phage_CP76"/>
    <property type="match status" value="1"/>
</dbReference>
<keyword evidence="2" id="KW-1185">Reference proteome</keyword>
<organism evidence="1 2">
    <name type="scientific">Vibrio algivorus</name>
    <dbReference type="NCBI Taxonomy" id="1667024"/>
    <lineage>
        <taxon>Bacteria</taxon>
        <taxon>Pseudomonadati</taxon>
        <taxon>Pseudomonadota</taxon>
        <taxon>Gammaproteobacteria</taxon>
        <taxon>Vibrionales</taxon>
        <taxon>Vibrionaceae</taxon>
        <taxon>Vibrio</taxon>
    </lineage>
</organism>
<comment type="caution">
    <text evidence="1">The sequence shown here is derived from an EMBL/GenBank/DDBJ whole genome shotgun (WGS) entry which is preliminary data.</text>
</comment>